<keyword evidence="2" id="KW-1185">Reference proteome</keyword>
<accession>C1KFH6</accession>
<dbReference type="EMBL" id="FJ822135">
    <property type="protein sequence ID" value="ACO36987.1"/>
    <property type="molecule type" value="Genomic_DNA"/>
</dbReference>
<sequence length="220" mass="24788">MTTIGGVSNMGLYTVYFENCDVMKIPEEDVTAFHAMGVSDNISLDYSSYKSADDIMLVLKKSFTDKEFQSIMGDDESSNEERLSYGDIVSIRTPKGQEVYVPWEDDSSEQFNSNQSVSYVDEFLNEDENGNWFSITFKTLPSADDLGTKIEQDPNIYVSSNQLGSHTLINLLESFDTRIKALEDAGKPNKFSQDTVDKIKDKLQSVKTLLDSICKENKNE</sequence>
<evidence type="ECO:0000313" key="2">
    <source>
        <dbReference type="Proteomes" id="UP000001878"/>
    </source>
</evidence>
<dbReference type="Proteomes" id="UP000001878">
    <property type="component" value="Segment"/>
</dbReference>
<dbReference type="RefSeq" id="YP_002790745.1">
    <property type="nucleotide sequence ID" value="NC_012530.1"/>
</dbReference>
<gene>
    <name evidence="1" type="ORF">lb338_phage_66</name>
</gene>
<reference evidence="1 2" key="1">
    <citation type="journal article" date="2009" name="Gene">
        <title>Genome of a virulent bacteriophage Lb338-1 that lyses the probiotic Lactobacillus paracasei cheese strain.</title>
        <authorList>
            <person name="Alemayehu D."/>
            <person name="Ross R.P."/>
            <person name="O'Sullivan O."/>
            <person name="Coffey A."/>
            <person name="Stanton C."/>
            <person name="Fitzgerald G.F."/>
            <person name="McAuliffe O."/>
        </authorList>
    </citation>
    <scope>NUCLEOTIDE SEQUENCE [LARGE SCALE GENOMIC DNA]</scope>
    <source>
        <strain evidence="1">Lb338-1</strain>
    </source>
</reference>
<evidence type="ECO:0000313" key="1">
    <source>
        <dbReference type="EMBL" id="ACO36987.1"/>
    </source>
</evidence>
<name>C1KFH6_9CAUD</name>
<dbReference type="GeneID" id="7750921"/>
<organism evidence="1 2">
    <name type="scientific">Lactobacillus phage Lb338-1</name>
    <dbReference type="NCBI Taxonomy" id="2892342"/>
    <lineage>
        <taxon>Viruses</taxon>
        <taxon>Duplodnaviria</taxon>
        <taxon>Heunggongvirae</taxon>
        <taxon>Uroviricota</taxon>
        <taxon>Caudoviricetes</taxon>
        <taxon>Herelleviridae</taxon>
        <taxon>Mooreparkvirus</taxon>
        <taxon>Mooreparkvirus Lb3381</taxon>
    </lineage>
</organism>
<proteinExistence type="predicted"/>
<protein>
    <submittedName>
        <fullName evidence="1">Uncharacterized protein</fullName>
    </submittedName>
</protein>
<dbReference type="KEGG" id="vg:7750921"/>